<dbReference type="OrthoDB" id="3936451at2759"/>
<sequence length="540" mass="59525">MGDDNRGPLLAAVTSVLLGLAVLFTSLRFYVKCFLTKSWAADDALLLISLIFFILFCVGSIVGVSYGTGQRLVDIEIQNVPTALKLWYLGELWYTLTTCFVRLSIAVFLFRLATKPMHKLVIYVAIGVNIVLSLVFFFMAVFQCRPVGYFWKQYTGTKGSCFGPDVIPSASIAHSVVSFCVDWVLGFLPFAILYDLEMRTRTKVSVGLLLSMGLLAGIATLIRIPQIHALAITDDWLYKTVNVAIWSTVEPGLGIMAIAGATFRPLFRSFFSTRSGTQTGMTTYHTHNGTQLDQWRGSPMSCKRPSTAAGLSVTFPYNAVQERSSATPTPTPQNDDKIARSPVSANFDFAFEDKTRTMTSTQSSPFSDRNELRTPTSPTFRFPSPQIQYEVADRGSRVWVPTSLQVPRMDGITVQRTVEIHEDLHDETPEGFLRSEIGSIGMGSVSSRSSIKDGRAPSLHRIGRQDSMTIIREDGMISRPGMRAEWDVVRPGTAKSDVSIPRSATARSEFVGMRDGSSLEITRSENGPPSGNVCSMDAFI</sequence>
<evidence type="ECO:0000256" key="2">
    <source>
        <dbReference type="ARBA" id="ARBA00022692"/>
    </source>
</evidence>
<reference evidence="9 10" key="1">
    <citation type="journal article" date="2013" name="BMC Genomics">
        <title>Genomics-driven discovery of the pneumocandin biosynthetic gene cluster in the fungus Glarea lozoyensis.</title>
        <authorList>
            <person name="Chen L."/>
            <person name="Yue Q."/>
            <person name="Zhang X."/>
            <person name="Xiang M."/>
            <person name="Wang C."/>
            <person name="Li S."/>
            <person name="Che Y."/>
            <person name="Ortiz-Lopez F.J."/>
            <person name="Bills G.F."/>
            <person name="Liu X."/>
            <person name="An Z."/>
        </authorList>
    </citation>
    <scope>NUCLEOTIDE SEQUENCE [LARGE SCALE GENOMIC DNA]</scope>
    <source>
        <strain evidence="10">ATCC 20868 / MF5171</strain>
    </source>
</reference>
<dbReference type="InterPro" id="IPR049326">
    <property type="entry name" value="Rhodopsin_dom_fungi"/>
</dbReference>
<comment type="subcellular location">
    <subcellularLocation>
        <location evidence="1">Membrane</location>
        <topology evidence="1">Multi-pass membrane protein</topology>
    </subcellularLocation>
</comment>
<dbReference type="GO" id="GO:0016020">
    <property type="term" value="C:membrane"/>
    <property type="evidence" value="ECO:0007669"/>
    <property type="project" value="UniProtKB-SubCell"/>
</dbReference>
<dbReference type="RefSeq" id="XP_008083291.1">
    <property type="nucleotide sequence ID" value="XM_008085100.1"/>
</dbReference>
<dbReference type="OMA" id="CTIAISW"/>
<feature type="transmembrane region" description="Helical" evidence="7">
    <location>
        <begin position="206"/>
        <end position="224"/>
    </location>
</feature>
<keyword evidence="4 7" id="KW-0472">Membrane</keyword>
<feature type="transmembrane region" description="Helical" evidence="7">
    <location>
        <begin position="92"/>
        <end position="113"/>
    </location>
</feature>
<evidence type="ECO:0000313" key="9">
    <source>
        <dbReference type="EMBL" id="EPE29182.1"/>
    </source>
</evidence>
<dbReference type="KEGG" id="glz:GLAREA_00342"/>
<dbReference type="PANTHER" id="PTHR33048">
    <property type="entry name" value="PTH11-LIKE INTEGRAL MEMBRANE PROTEIN (AFU_ORTHOLOGUE AFUA_5G11245)"/>
    <property type="match status" value="1"/>
</dbReference>
<keyword evidence="3 7" id="KW-1133">Transmembrane helix</keyword>
<dbReference type="HOGENOM" id="CLU_504368_0_0_1"/>
<dbReference type="eggNOG" id="ENOG502R8GX">
    <property type="taxonomic scope" value="Eukaryota"/>
</dbReference>
<evidence type="ECO:0000256" key="3">
    <source>
        <dbReference type="ARBA" id="ARBA00022989"/>
    </source>
</evidence>
<proteinExistence type="inferred from homology"/>
<dbReference type="GeneID" id="19459400"/>
<organism evidence="9 10">
    <name type="scientific">Glarea lozoyensis (strain ATCC 20868 / MF5171)</name>
    <dbReference type="NCBI Taxonomy" id="1116229"/>
    <lineage>
        <taxon>Eukaryota</taxon>
        <taxon>Fungi</taxon>
        <taxon>Dikarya</taxon>
        <taxon>Ascomycota</taxon>
        <taxon>Pezizomycotina</taxon>
        <taxon>Leotiomycetes</taxon>
        <taxon>Helotiales</taxon>
        <taxon>Helotiaceae</taxon>
        <taxon>Glarea</taxon>
    </lineage>
</organism>
<feature type="transmembrane region" description="Helical" evidence="7">
    <location>
        <begin position="172"/>
        <end position="194"/>
    </location>
</feature>
<protein>
    <recommendedName>
        <fullName evidence="8">Rhodopsin domain-containing protein</fullName>
    </recommendedName>
</protein>
<dbReference type="InterPro" id="IPR052337">
    <property type="entry name" value="SAT4-like"/>
</dbReference>
<evidence type="ECO:0000259" key="8">
    <source>
        <dbReference type="Pfam" id="PF20684"/>
    </source>
</evidence>
<gene>
    <name evidence="9" type="ORF">GLAREA_00342</name>
</gene>
<feature type="compositionally biased region" description="Low complexity" evidence="6">
    <location>
        <begin position="373"/>
        <end position="383"/>
    </location>
</feature>
<feature type="region of interest" description="Disordered" evidence="6">
    <location>
        <begin position="356"/>
        <end position="383"/>
    </location>
</feature>
<feature type="region of interest" description="Disordered" evidence="6">
    <location>
        <begin position="321"/>
        <end position="341"/>
    </location>
</feature>
<feature type="domain" description="Rhodopsin" evidence="8">
    <location>
        <begin position="27"/>
        <end position="268"/>
    </location>
</feature>
<dbReference type="Pfam" id="PF20684">
    <property type="entry name" value="Fung_rhodopsin"/>
    <property type="match status" value="1"/>
</dbReference>
<feature type="transmembrane region" description="Helical" evidence="7">
    <location>
        <begin position="120"/>
        <end position="142"/>
    </location>
</feature>
<feature type="compositionally biased region" description="Polar residues" evidence="6">
    <location>
        <begin position="357"/>
        <end position="367"/>
    </location>
</feature>
<dbReference type="EMBL" id="KE145367">
    <property type="protein sequence ID" value="EPE29182.1"/>
    <property type="molecule type" value="Genomic_DNA"/>
</dbReference>
<comment type="similarity">
    <text evidence="5">Belongs to the SAT4 family.</text>
</comment>
<evidence type="ECO:0000256" key="5">
    <source>
        <dbReference type="ARBA" id="ARBA00038359"/>
    </source>
</evidence>
<evidence type="ECO:0000256" key="6">
    <source>
        <dbReference type="SAM" id="MobiDB-lite"/>
    </source>
</evidence>
<accession>S3CRU7</accession>
<keyword evidence="10" id="KW-1185">Reference proteome</keyword>
<dbReference type="Proteomes" id="UP000016922">
    <property type="component" value="Unassembled WGS sequence"/>
</dbReference>
<evidence type="ECO:0000256" key="7">
    <source>
        <dbReference type="SAM" id="Phobius"/>
    </source>
</evidence>
<feature type="transmembrane region" description="Helical" evidence="7">
    <location>
        <begin position="244"/>
        <end position="267"/>
    </location>
</feature>
<evidence type="ECO:0000256" key="4">
    <source>
        <dbReference type="ARBA" id="ARBA00023136"/>
    </source>
</evidence>
<evidence type="ECO:0000256" key="1">
    <source>
        <dbReference type="ARBA" id="ARBA00004141"/>
    </source>
</evidence>
<feature type="transmembrane region" description="Helical" evidence="7">
    <location>
        <begin position="43"/>
        <end position="66"/>
    </location>
</feature>
<feature type="transmembrane region" description="Helical" evidence="7">
    <location>
        <begin position="12"/>
        <end position="31"/>
    </location>
</feature>
<dbReference type="AlphaFoldDB" id="S3CRU7"/>
<evidence type="ECO:0000313" key="10">
    <source>
        <dbReference type="Proteomes" id="UP000016922"/>
    </source>
</evidence>
<name>S3CRU7_GLAL2</name>
<keyword evidence="2 7" id="KW-0812">Transmembrane</keyword>
<dbReference type="PANTHER" id="PTHR33048:SF96">
    <property type="entry name" value="INTEGRAL MEMBRANE PROTEIN"/>
    <property type="match status" value="1"/>
</dbReference>